<dbReference type="SUPFAM" id="SSF48498">
    <property type="entry name" value="Tetracyclin repressor-like, C-terminal domain"/>
    <property type="match status" value="1"/>
</dbReference>
<dbReference type="InterPro" id="IPR001647">
    <property type="entry name" value="HTH_TetR"/>
</dbReference>
<dbReference type="InterPro" id="IPR036271">
    <property type="entry name" value="Tet_transcr_reg_TetR-rel_C_sf"/>
</dbReference>
<keyword evidence="8" id="KW-1185">Reference proteome</keyword>
<evidence type="ECO:0000313" key="7">
    <source>
        <dbReference type="EMBL" id="GAA4926035.1"/>
    </source>
</evidence>
<keyword evidence="3" id="KW-0804">Transcription</keyword>
<dbReference type="PANTHER" id="PTHR30055">
    <property type="entry name" value="HTH-TYPE TRANSCRIPTIONAL REGULATOR RUTR"/>
    <property type="match status" value="1"/>
</dbReference>
<feature type="domain" description="HTH tetR-type" evidence="6">
    <location>
        <begin position="23"/>
        <end position="82"/>
    </location>
</feature>
<dbReference type="Gene3D" id="1.10.357.10">
    <property type="entry name" value="Tetracycline Repressor, domain 2"/>
    <property type="match status" value="1"/>
</dbReference>
<sequence>MGTERETTGPAAPEARPLRADARRNRERVLQVAQEVFAAEGLSVPVHEIARRAGVGTGTVSRHFPTKQALFRAILLKRLHAYVRRAEALAGSEAPGEALFSYFGFLVEEGAMDRGLSDALGGTAFDKGAIAADPDYDVTGAVGRLLARAQRAGAVRADLEPADVMALLVGCLSRTAAPGADGSAKRRLAEVACAGMRRTA</sequence>
<evidence type="ECO:0000256" key="2">
    <source>
        <dbReference type="ARBA" id="ARBA00023125"/>
    </source>
</evidence>
<dbReference type="SUPFAM" id="SSF46689">
    <property type="entry name" value="Homeodomain-like"/>
    <property type="match status" value="1"/>
</dbReference>
<dbReference type="RefSeq" id="WP_345554952.1">
    <property type="nucleotide sequence ID" value="NZ_BAABIK010000001.1"/>
</dbReference>
<dbReference type="InterPro" id="IPR049445">
    <property type="entry name" value="TetR_SbtR-like_C"/>
</dbReference>
<name>A0ABP9G271_9ACTN</name>
<evidence type="ECO:0000256" key="3">
    <source>
        <dbReference type="ARBA" id="ARBA00023163"/>
    </source>
</evidence>
<evidence type="ECO:0000313" key="8">
    <source>
        <dbReference type="Proteomes" id="UP001499993"/>
    </source>
</evidence>
<dbReference type="InterPro" id="IPR050109">
    <property type="entry name" value="HTH-type_TetR-like_transc_reg"/>
</dbReference>
<feature type="region of interest" description="Disordered" evidence="5">
    <location>
        <begin position="1"/>
        <end position="22"/>
    </location>
</feature>
<dbReference type="PRINTS" id="PR00455">
    <property type="entry name" value="HTHTETR"/>
</dbReference>
<gene>
    <name evidence="7" type="ORF">GCM10023224_00900</name>
</gene>
<organism evidence="7 8">
    <name type="scientific">Streptomonospora halophila</name>
    <dbReference type="NCBI Taxonomy" id="427369"/>
    <lineage>
        <taxon>Bacteria</taxon>
        <taxon>Bacillati</taxon>
        <taxon>Actinomycetota</taxon>
        <taxon>Actinomycetes</taxon>
        <taxon>Streptosporangiales</taxon>
        <taxon>Nocardiopsidaceae</taxon>
        <taxon>Streptomonospora</taxon>
    </lineage>
</organism>
<accession>A0ABP9G271</accession>
<evidence type="ECO:0000256" key="5">
    <source>
        <dbReference type="SAM" id="MobiDB-lite"/>
    </source>
</evidence>
<reference evidence="8" key="1">
    <citation type="journal article" date="2019" name="Int. J. Syst. Evol. Microbiol.">
        <title>The Global Catalogue of Microorganisms (GCM) 10K type strain sequencing project: providing services to taxonomists for standard genome sequencing and annotation.</title>
        <authorList>
            <consortium name="The Broad Institute Genomics Platform"/>
            <consortium name="The Broad Institute Genome Sequencing Center for Infectious Disease"/>
            <person name="Wu L."/>
            <person name="Ma J."/>
        </authorList>
    </citation>
    <scope>NUCLEOTIDE SEQUENCE [LARGE SCALE GENOMIC DNA]</scope>
    <source>
        <strain evidence="8">JCM 18123</strain>
    </source>
</reference>
<evidence type="ECO:0000256" key="1">
    <source>
        <dbReference type="ARBA" id="ARBA00023015"/>
    </source>
</evidence>
<dbReference type="Pfam" id="PF21597">
    <property type="entry name" value="TetR_C_43"/>
    <property type="match status" value="1"/>
</dbReference>
<dbReference type="InterPro" id="IPR009057">
    <property type="entry name" value="Homeodomain-like_sf"/>
</dbReference>
<feature type="DNA-binding region" description="H-T-H motif" evidence="4">
    <location>
        <begin position="45"/>
        <end position="64"/>
    </location>
</feature>
<keyword evidence="2 4" id="KW-0238">DNA-binding</keyword>
<protein>
    <submittedName>
        <fullName evidence="7">TetR/AcrR family transcriptional regulator</fullName>
    </submittedName>
</protein>
<dbReference type="PROSITE" id="PS50977">
    <property type="entry name" value="HTH_TETR_2"/>
    <property type="match status" value="1"/>
</dbReference>
<dbReference type="Proteomes" id="UP001499993">
    <property type="component" value="Unassembled WGS sequence"/>
</dbReference>
<comment type="caution">
    <text evidence="7">The sequence shown here is derived from an EMBL/GenBank/DDBJ whole genome shotgun (WGS) entry which is preliminary data.</text>
</comment>
<keyword evidence="1" id="KW-0805">Transcription regulation</keyword>
<dbReference type="PANTHER" id="PTHR30055:SF234">
    <property type="entry name" value="HTH-TYPE TRANSCRIPTIONAL REGULATOR BETI"/>
    <property type="match status" value="1"/>
</dbReference>
<proteinExistence type="predicted"/>
<dbReference type="EMBL" id="BAABIK010000001">
    <property type="protein sequence ID" value="GAA4926035.1"/>
    <property type="molecule type" value="Genomic_DNA"/>
</dbReference>
<evidence type="ECO:0000259" key="6">
    <source>
        <dbReference type="PROSITE" id="PS50977"/>
    </source>
</evidence>
<dbReference type="Pfam" id="PF00440">
    <property type="entry name" value="TetR_N"/>
    <property type="match status" value="1"/>
</dbReference>
<evidence type="ECO:0000256" key="4">
    <source>
        <dbReference type="PROSITE-ProRule" id="PRU00335"/>
    </source>
</evidence>